<dbReference type="SUPFAM" id="SSF53098">
    <property type="entry name" value="Ribonuclease H-like"/>
    <property type="match status" value="1"/>
</dbReference>
<reference evidence="2 3" key="1">
    <citation type="journal article" date="2020" name="Microbiome">
        <title>Single-cell genomics of uncultured bacteria reveals dietary fiber responders in the mouse gut microbiota.</title>
        <authorList>
            <person name="Chijiiwa R."/>
            <person name="Hosokawa M."/>
            <person name="Kogawa M."/>
            <person name="Nishikawa Y."/>
            <person name="Ide K."/>
            <person name="Sakanashi C."/>
            <person name="Takahashi K."/>
            <person name="Takeyama H."/>
        </authorList>
    </citation>
    <scope>NUCLEOTIDE SEQUENCE [LARGE SCALE GENOMIC DNA]</scope>
    <source>
        <strain evidence="2">IMSAGC_017</strain>
    </source>
</reference>
<evidence type="ECO:0000313" key="3">
    <source>
        <dbReference type="Proteomes" id="UP000490821"/>
    </source>
</evidence>
<organism evidence="2 3">
    <name type="scientific">Thomasclavelia cocleata</name>
    <dbReference type="NCBI Taxonomy" id="69824"/>
    <lineage>
        <taxon>Bacteria</taxon>
        <taxon>Bacillati</taxon>
        <taxon>Bacillota</taxon>
        <taxon>Erysipelotrichia</taxon>
        <taxon>Erysipelotrichales</taxon>
        <taxon>Coprobacillaceae</taxon>
        <taxon>Thomasclavelia</taxon>
    </lineage>
</organism>
<sequence>MAYFLKITNKKKGKYLQIYESFYNKEKKNTSHKSFKTLGFENDLIASGIVNPIEFYSNEVKKLNTQLKLKKESDKIKLIDVSPVRYLGYFPIKNILDGLAVSKHINLLQYNRSFHFSISDVMEALVYSRIINPASKFKSFHDVIPYLCHSDYSFSYDQLLSALGMMGDEYEKIIEIFSRRVACRYGTDTSSTYFDCTNFYFEIDKENAFQRKGPSKENRKDPIVGLGLLLDSNLIPIGMKMYPGNQSEKPVIREVINSLKHQNNITGKTVQVADKGLNCAANIYAARKHNDKDGYIFSKSIKQLSDKEMKWILNKNNKYTYVTDKDGEIKYRYTSIIDTFYYEFTDENGKKHNFSCKEKRVLTFNPSLCEKQRFELNKMLEKAKKLKASQAKKSEYGESSKYVNFLSSNEDGKAIDKKIIVEINKKKYEEDYAIAGYNLLVTSESTMSDEDIYNTYHNLWRIEETFRIMKSELDARPVFCQTERTIKGHFLICYIAVLLCRILEFKVLRNKICAFELYEFMRTYKVLKESNGNYINISSSTDTIITLANTFKLPLRNFYLSDKQIKMMLNHII</sequence>
<feature type="domain" description="Transposase IS4-like" evidence="1">
    <location>
        <begin position="208"/>
        <end position="499"/>
    </location>
</feature>
<dbReference type="PANTHER" id="PTHR34614">
    <property type="match status" value="1"/>
</dbReference>
<dbReference type="GO" id="GO:0006313">
    <property type="term" value="P:DNA transposition"/>
    <property type="evidence" value="ECO:0007669"/>
    <property type="project" value="InterPro"/>
</dbReference>
<dbReference type="InterPro" id="IPR047654">
    <property type="entry name" value="IS1634_transpos"/>
</dbReference>
<comment type="caution">
    <text evidence="2">The sequence shown here is derived from an EMBL/GenBank/DDBJ whole genome shotgun (WGS) entry which is preliminary data.</text>
</comment>
<dbReference type="Pfam" id="PF01609">
    <property type="entry name" value="DDE_Tnp_1"/>
    <property type="match status" value="1"/>
</dbReference>
<name>A0A829ZCW2_9FIRM</name>
<dbReference type="AlphaFoldDB" id="A0A829ZCW2"/>
<dbReference type="EMBL" id="BLMI01000097">
    <property type="protein sequence ID" value="GFI40844.1"/>
    <property type="molecule type" value="Genomic_DNA"/>
</dbReference>
<dbReference type="GO" id="GO:0004803">
    <property type="term" value="F:transposase activity"/>
    <property type="evidence" value="ECO:0007669"/>
    <property type="project" value="InterPro"/>
</dbReference>
<dbReference type="RefSeq" id="WP_172472271.1">
    <property type="nucleotide sequence ID" value="NZ_BLMI01000097.1"/>
</dbReference>
<proteinExistence type="predicted"/>
<evidence type="ECO:0000259" key="1">
    <source>
        <dbReference type="Pfam" id="PF01609"/>
    </source>
</evidence>
<gene>
    <name evidence="2" type="ORF">IMSAGC017_00881</name>
</gene>
<dbReference type="Proteomes" id="UP000490821">
    <property type="component" value="Unassembled WGS sequence"/>
</dbReference>
<dbReference type="NCBIfam" id="NF033559">
    <property type="entry name" value="transpos_IS1634"/>
    <property type="match status" value="1"/>
</dbReference>
<dbReference type="InterPro" id="IPR012337">
    <property type="entry name" value="RNaseH-like_sf"/>
</dbReference>
<evidence type="ECO:0000313" key="2">
    <source>
        <dbReference type="EMBL" id="GFI40844.1"/>
    </source>
</evidence>
<protein>
    <recommendedName>
        <fullName evidence="1">Transposase IS4-like domain-containing protein</fullName>
    </recommendedName>
</protein>
<dbReference type="GO" id="GO:0003677">
    <property type="term" value="F:DNA binding"/>
    <property type="evidence" value="ECO:0007669"/>
    <property type="project" value="InterPro"/>
</dbReference>
<dbReference type="PANTHER" id="PTHR34614:SF2">
    <property type="entry name" value="TRANSPOSASE IS4-LIKE DOMAIN-CONTAINING PROTEIN"/>
    <property type="match status" value="1"/>
</dbReference>
<dbReference type="InterPro" id="IPR002559">
    <property type="entry name" value="Transposase_11"/>
</dbReference>
<accession>A0A829ZCW2</accession>